<dbReference type="PATRIC" id="fig|1408254.3.peg.2207"/>
<keyword evidence="2" id="KW-1185">Reference proteome</keyword>
<comment type="caution">
    <text evidence="1">The sequence shown here is derived from an EMBL/GenBank/DDBJ whole genome shotgun (WGS) entry which is preliminary data.</text>
</comment>
<dbReference type="AlphaFoldDB" id="V6M913"/>
<dbReference type="RefSeq" id="WP_023556186.1">
    <property type="nucleotide sequence ID" value="NZ_KI629782.1"/>
</dbReference>
<dbReference type="Gene3D" id="3.40.1350.10">
    <property type="match status" value="1"/>
</dbReference>
<proteinExistence type="predicted"/>
<dbReference type="HOGENOM" id="CLU_120783_0_0_9"/>
<evidence type="ECO:0000313" key="1">
    <source>
        <dbReference type="EMBL" id="EST55024.1"/>
    </source>
</evidence>
<gene>
    <name evidence="1" type="ORF">T458_11215</name>
</gene>
<accession>V6M913</accession>
<dbReference type="EMBL" id="AYJU01000015">
    <property type="protein sequence ID" value="EST55024.1"/>
    <property type="molecule type" value="Genomic_DNA"/>
</dbReference>
<dbReference type="eggNOG" id="ENOG5032RXJ">
    <property type="taxonomic scope" value="Bacteria"/>
</dbReference>
<organism evidence="1 2">
    <name type="scientific">Brevibacillus panacihumi W25</name>
    <dbReference type="NCBI Taxonomy" id="1408254"/>
    <lineage>
        <taxon>Bacteria</taxon>
        <taxon>Bacillati</taxon>
        <taxon>Bacillota</taxon>
        <taxon>Bacilli</taxon>
        <taxon>Bacillales</taxon>
        <taxon>Paenibacillaceae</taxon>
        <taxon>Brevibacillus</taxon>
    </lineage>
</organism>
<sequence length="183" mass="21224">MMVQYCESYRHHSKKFLTLTKKVIRMPNMNWAVLNSLQLGKYAEYFAKMEFASYGLEVFSSEVDDRGIDFIVKDTKGRFSEIQVKSLRGTGYVFAQKSKFDISNPNLYMALLIFKDGQLPEFFLIPSQAWEAPNEVFVDRNYDKPGQTSKPEYGINISIKNDDILETFKFEKTIQDFLSSSVN</sequence>
<evidence type="ECO:0000313" key="2">
    <source>
        <dbReference type="Proteomes" id="UP000017973"/>
    </source>
</evidence>
<dbReference type="InterPro" id="IPR011856">
    <property type="entry name" value="tRNA_endonuc-like_dom_sf"/>
</dbReference>
<evidence type="ECO:0008006" key="3">
    <source>
        <dbReference type="Google" id="ProtNLM"/>
    </source>
</evidence>
<protein>
    <recommendedName>
        <fullName evidence="3">DUF4365 domain-containing protein</fullName>
    </recommendedName>
</protein>
<reference evidence="1 2" key="1">
    <citation type="journal article" date="2014" name="Genome Announc.">
        <title>Draft Genome Sequence of Brevibacillus panacihumi Strain W25, a Halotolerant Hydrocarbon-Degrading Bacterium.</title>
        <authorList>
            <person name="Wang X."/>
            <person name="Jin D."/>
            <person name="Zhou L."/>
            <person name="Wu L."/>
            <person name="An W."/>
            <person name="Chen Y."/>
            <person name="Zhao L."/>
        </authorList>
    </citation>
    <scope>NUCLEOTIDE SEQUENCE [LARGE SCALE GENOMIC DNA]</scope>
    <source>
        <strain evidence="1 2">W25</strain>
    </source>
</reference>
<dbReference type="Proteomes" id="UP000017973">
    <property type="component" value="Unassembled WGS sequence"/>
</dbReference>
<dbReference type="GO" id="GO:0003676">
    <property type="term" value="F:nucleic acid binding"/>
    <property type="evidence" value="ECO:0007669"/>
    <property type="project" value="InterPro"/>
</dbReference>
<name>V6M913_9BACL</name>